<evidence type="ECO:0000256" key="1">
    <source>
        <dbReference type="ARBA" id="ARBA00022729"/>
    </source>
</evidence>
<reference evidence="2 3" key="1">
    <citation type="journal article" date="1992" name="Lakartidningen">
        <title>[Penicillin V and not amoxicillin is the first choice preparation in acute otitis].</title>
        <authorList>
            <person name="Kamme C."/>
            <person name="Lundgren K."/>
            <person name="Prellner K."/>
        </authorList>
    </citation>
    <scope>NUCLEOTIDE SEQUENCE [LARGE SCALE GENOMIC DNA]</scope>
    <source>
        <strain evidence="2 3">W1</strain>
    </source>
</reference>
<protein>
    <submittedName>
        <fullName evidence="2">Extracellular solute-binding protein</fullName>
    </submittedName>
</protein>
<accession>A0A5C8CF17</accession>
<dbReference type="GO" id="GO:0030976">
    <property type="term" value="F:thiamine pyrophosphate binding"/>
    <property type="evidence" value="ECO:0007669"/>
    <property type="project" value="TreeGrafter"/>
</dbReference>
<dbReference type="Proteomes" id="UP000325116">
    <property type="component" value="Unassembled WGS sequence"/>
</dbReference>
<dbReference type="EMBL" id="SAXT01000005">
    <property type="protein sequence ID" value="TXJ11556.1"/>
    <property type="molecule type" value="Genomic_DNA"/>
</dbReference>
<sequence length="354" mass="39346">MKVFKKILFIVLASLSIMSCGTKSDNDKSVNAGERPYYVKPKDEVTGVITVYTTMEETQQDVLREIWNKYYPNCKIEIQADSVGTLVTRIRGDKSSKADVIIGGLFESDGDMYHDILEPYVSVCDKEQLYHDKSGYYTFYDVQVMCLVVNPSLRDELGIKIEGYSDLINPALQGKIILAAPDTTSSGWRLLQTILAVMGDKFDDIKSWSYIEKLMPLSFSTTSSKDVYNLVINGEYVAGLSYESSVIALIQDGAPVECVYMKEGNTSMAGGGAIVKNAPNLKAAQAMMDLLASAEFQNERAKKSSGRASNGKSELYNLPSDDALNLVPLDFNYLSKNKNTIINKWNTLWAKSHR</sequence>
<proteinExistence type="predicted"/>
<organism evidence="2 3">
    <name type="scientific">Brachyspira aalborgi</name>
    <dbReference type="NCBI Taxonomy" id="29522"/>
    <lineage>
        <taxon>Bacteria</taxon>
        <taxon>Pseudomonadati</taxon>
        <taxon>Spirochaetota</taxon>
        <taxon>Spirochaetia</taxon>
        <taxon>Brachyspirales</taxon>
        <taxon>Brachyspiraceae</taxon>
        <taxon>Brachyspira</taxon>
    </lineage>
</organism>
<evidence type="ECO:0000313" key="3">
    <source>
        <dbReference type="Proteomes" id="UP000325116"/>
    </source>
</evidence>
<name>A0A5C8CF17_9SPIR</name>
<keyword evidence="1" id="KW-0732">Signal</keyword>
<gene>
    <name evidence="2" type="ORF">EPJ80_07470</name>
</gene>
<dbReference type="GO" id="GO:0030975">
    <property type="term" value="F:thiamine binding"/>
    <property type="evidence" value="ECO:0007669"/>
    <property type="project" value="TreeGrafter"/>
</dbReference>
<dbReference type="AlphaFoldDB" id="A0A5C8CF17"/>
<dbReference type="Gene3D" id="3.40.190.10">
    <property type="entry name" value="Periplasmic binding protein-like II"/>
    <property type="match status" value="2"/>
</dbReference>
<dbReference type="GO" id="GO:0015888">
    <property type="term" value="P:thiamine transport"/>
    <property type="evidence" value="ECO:0007669"/>
    <property type="project" value="TreeGrafter"/>
</dbReference>
<dbReference type="PROSITE" id="PS51257">
    <property type="entry name" value="PROKAR_LIPOPROTEIN"/>
    <property type="match status" value="1"/>
</dbReference>
<dbReference type="PANTHER" id="PTHR30006:SF2">
    <property type="entry name" value="ABC TRANSPORTER SUBSTRATE-BINDING PROTEIN"/>
    <property type="match status" value="1"/>
</dbReference>
<dbReference type="SUPFAM" id="SSF53850">
    <property type="entry name" value="Periplasmic binding protein-like II"/>
    <property type="match status" value="1"/>
</dbReference>
<dbReference type="RefSeq" id="WP_147758506.1">
    <property type="nucleotide sequence ID" value="NZ_SAXT01000005.1"/>
</dbReference>
<dbReference type="Pfam" id="PF13531">
    <property type="entry name" value="SBP_bac_11"/>
    <property type="match status" value="1"/>
</dbReference>
<dbReference type="PANTHER" id="PTHR30006">
    <property type="entry name" value="THIAMINE-BINDING PERIPLASMIC PROTEIN-RELATED"/>
    <property type="match status" value="1"/>
</dbReference>
<evidence type="ECO:0000313" key="2">
    <source>
        <dbReference type="EMBL" id="TXJ11556.1"/>
    </source>
</evidence>
<dbReference type="GO" id="GO:0030288">
    <property type="term" value="C:outer membrane-bounded periplasmic space"/>
    <property type="evidence" value="ECO:0007669"/>
    <property type="project" value="TreeGrafter"/>
</dbReference>
<comment type="caution">
    <text evidence="2">The sequence shown here is derived from an EMBL/GenBank/DDBJ whole genome shotgun (WGS) entry which is preliminary data.</text>
</comment>